<dbReference type="PANTHER" id="PTHR12877:SF16">
    <property type="entry name" value="RHO GUANINE NUCLEOTIDE EXCHANGE FACTOR 10-LIKE PROTEIN"/>
    <property type="match status" value="1"/>
</dbReference>
<accession>A0A7L1WU10</accession>
<evidence type="ECO:0000256" key="3">
    <source>
        <dbReference type="SAM" id="Coils"/>
    </source>
</evidence>
<dbReference type="GO" id="GO:0051496">
    <property type="term" value="P:positive regulation of stress fiber assembly"/>
    <property type="evidence" value="ECO:0007669"/>
    <property type="project" value="UniProtKB-ARBA"/>
</dbReference>
<feature type="compositionally biased region" description="Basic and acidic residues" evidence="4">
    <location>
        <begin position="1119"/>
        <end position="1131"/>
    </location>
</feature>
<evidence type="ECO:0000256" key="1">
    <source>
        <dbReference type="ARBA" id="ARBA00022553"/>
    </source>
</evidence>
<feature type="compositionally biased region" description="Polar residues" evidence="4">
    <location>
        <begin position="811"/>
        <end position="822"/>
    </location>
</feature>
<feature type="region of interest" description="Disordered" evidence="4">
    <location>
        <begin position="807"/>
        <end position="828"/>
    </location>
</feature>
<dbReference type="GO" id="GO:0032933">
    <property type="term" value="P:SREBP signaling pathway"/>
    <property type="evidence" value="ECO:0007669"/>
    <property type="project" value="TreeGrafter"/>
</dbReference>
<keyword evidence="7" id="KW-1185">Reference proteome</keyword>
<feature type="region of interest" description="Disordered" evidence="4">
    <location>
        <begin position="1157"/>
        <end position="1178"/>
    </location>
</feature>
<dbReference type="SUPFAM" id="SSF50978">
    <property type="entry name" value="WD40 repeat-like"/>
    <property type="match status" value="1"/>
</dbReference>
<feature type="compositionally biased region" description="Basic and acidic residues" evidence="4">
    <location>
        <begin position="177"/>
        <end position="191"/>
    </location>
</feature>
<evidence type="ECO:0000313" key="6">
    <source>
        <dbReference type="EMBL" id="NXP01090.1"/>
    </source>
</evidence>
<dbReference type="Pfam" id="PF19057">
    <property type="entry name" value="PH_19"/>
    <property type="match status" value="1"/>
</dbReference>
<protein>
    <submittedName>
        <fullName evidence="6">ARGAL protein</fullName>
    </submittedName>
</protein>
<dbReference type="AlphaFoldDB" id="A0A7L1WU10"/>
<reference evidence="6 7" key="1">
    <citation type="submission" date="2019-09" db="EMBL/GenBank/DDBJ databases">
        <title>Bird 10,000 Genomes (B10K) Project - Family phase.</title>
        <authorList>
            <person name="Zhang G."/>
        </authorList>
    </citation>
    <scope>NUCLEOTIDE SEQUENCE [LARGE SCALE GENOMIC DNA]</scope>
    <source>
        <strain evidence="6">B10K-DU-002-20</strain>
        <tissue evidence="6">Muscle</tissue>
    </source>
</reference>
<keyword evidence="2" id="KW-0344">Guanine-nucleotide releasing factor</keyword>
<dbReference type="PANTHER" id="PTHR12877">
    <property type="entry name" value="RHO GUANINE NUCLEOTIDE EXCHANGE FACTOR"/>
    <property type="match status" value="1"/>
</dbReference>
<dbReference type="Pfam" id="PF19056">
    <property type="entry name" value="WD40_2"/>
    <property type="match status" value="2"/>
</dbReference>
<dbReference type="GO" id="GO:0005085">
    <property type="term" value="F:guanyl-nucleotide exchange factor activity"/>
    <property type="evidence" value="ECO:0007669"/>
    <property type="project" value="UniProtKB-KW"/>
</dbReference>
<dbReference type="EMBL" id="VXBV01007674">
    <property type="protein sequence ID" value="NXP01090.1"/>
    <property type="molecule type" value="Genomic_DNA"/>
</dbReference>
<dbReference type="InterPro" id="IPR035899">
    <property type="entry name" value="DBL_dom_sf"/>
</dbReference>
<dbReference type="GO" id="GO:0005829">
    <property type="term" value="C:cytosol"/>
    <property type="evidence" value="ECO:0007669"/>
    <property type="project" value="TreeGrafter"/>
</dbReference>
<feature type="non-terminal residue" evidence="6">
    <location>
        <position position="1"/>
    </location>
</feature>
<feature type="region of interest" description="Disordered" evidence="4">
    <location>
        <begin position="155"/>
        <end position="191"/>
    </location>
</feature>
<feature type="coiled-coil region" evidence="3">
    <location>
        <begin position="448"/>
        <end position="478"/>
    </location>
</feature>
<feature type="region of interest" description="Disordered" evidence="4">
    <location>
        <begin position="576"/>
        <end position="602"/>
    </location>
</feature>
<evidence type="ECO:0000256" key="2">
    <source>
        <dbReference type="ARBA" id="ARBA00022658"/>
    </source>
</evidence>
<sequence>AGSPPEPPGMEELGQAFDFEDSEEDEEGEDEDSGADPCPDPDPGADPGADPIPDPGADVALQAPPRRRRPPSSDGLGPETQEGIPMQVSNGEAGGDSQIRNRTWKRESICRGERFSFPAVEDEVIYDDVPCEGLDAEQDGAGLIYAEVQRGEGTRLGQDLGWSSSEFESYSDGDSAEECRPESRRDSEPAKLRAAFQPKLSPDLHKLMEKCARTKRELLALRVGGKEMQELKHKSDWKVSQLMRAARSGTKDGLERTRMAVLRKVTFLQRRDSHGDSEEEDTGFLEVTVSDTRHPPPELGPAPEGLSPQQVLRRHILGSIVQSERSYVDSLKRILQDYRNPLLEMEPKVLSARKCQLVFFRLKEILQCHSMFQIALASRVAEWDSNEKIGDLFVASFSKSMVLDVYSDYVNNFTTAMALIKKACLTKPAFLDFLKDMLKNTPRGHADRLSLQLALTELETLAEKLNEQKRVADQVAEMQQLSKSISDRSSLNKLLSSGQRQLLLCETLTETVYGDRGQLLKSKERKVFLLSDLLVCANVNFRGQLEISSLVPLGPKYVLKWSTALPQVQVVEVGQESGTGDKDSAATATPGHRRHAPAGPAAHNKVYLGPPRLFQELQDLQKDLAVVEQITLLVSTLHGTYQNLNMTVAQDWCLALQRMMKVKEEEIHSANKCRLRLLLPGKPDKSGRPISVMVVFITPSPLSKISWVNRLHLAKIGLREENQPGWLCPDEDRRSRAPFWCPILSCHIPAFSSKALDLQLGAAVHNPVHSSLLGFSAVSTSLPQGFLWVSNPKPGLGGLGIGVWGDLGPNPKSQPQSQTPAQIPNPISRPHNLLVYGSVDLGSLSQSQSQSHPHSLLVYGSVDLGSLSQSQSQSHPHSLLVYGSVDSGSPCLQRCRVPGSPIPVLCLRCGAGFLLAGLQDGNVAAFPRNREGLWDTGSVRLLRVGPGPVRALLVLEESLWASSQNLVSVLGTPELQSQHCFEAHPDPAAAVTLMVRAGSGVWMAFAQGSSIRLFHTETREHLQEINVATRTTLLLPGQKLVRVTSLLLCQGSLWVGTDLGIIVLLPVPRLEGIPKITGKGMVSLNGHAGPVQFLALALSTLAPDALRAEQDEAEEAEEEKSPDPEGLPPREMRKKGILLQYRLRSTAHLPGQLLSVREAAPGSPGTPGHTEEDGSIYELADDPDVWVRSRPCSRDSSRKEISSVAIVSGGRGYRDFRAESARRSGDADSSLLIWQLPLAL</sequence>
<name>A0A7L1WU10_9PASS</name>
<dbReference type="Proteomes" id="UP000536092">
    <property type="component" value="Unassembled WGS sequence"/>
</dbReference>
<organism evidence="6 7">
    <name type="scientific">Certhia brachydactyla</name>
    <name type="common">short-toed tree-creeper</name>
    <dbReference type="NCBI Taxonomy" id="73330"/>
    <lineage>
        <taxon>Eukaryota</taxon>
        <taxon>Metazoa</taxon>
        <taxon>Chordata</taxon>
        <taxon>Craniata</taxon>
        <taxon>Vertebrata</taxon>
        <taxon>Euteleostomi</taxon>
        <taxon>Archelosauria</taxon>
        <taxon>Archosauria</taxon>
        <taxon>Dinosauria</taxon>
        <taxon>Saurischia</taxon>
        <taxon>Theropoda</taxon>
        <taxon>Coelurosauria</taxon>
        <taxon>Aves</taxon>
        <taxon>Neognathae</taxon>
        <taxon>Neoaves</taxon>
        <taxon>Telluraves</taxon>
        <taxon>Australaves</taxon>
        <taxon>Passeriformes</taxon>
        <taxon>Certhiidae</taxon>
        <taxon>Certhiinae</taxon>
        <taxon>Certhia</taxon>
    </lineage>
</organism>
<dbReference type="SMART" id="SM00325">
    <property type="entry name" value="RhoGEF"/>
    <property type="match status" value="1"/>
</dbReference>
<dbReference type="SUPFAM" id="SSF50729">
    <property type="entry name" value="PH domain-like"/>
    <property type="match status" value="1"/>
</dbReference>
<dbReference type="GO" id="GO:0051056">
    <property type="term" value="P:regulation of small GTPase mediated signal transduction"/>
    <property type="evidence" value="ECO:0007669"/>
    <property type="project" value="UniProtKB-ARBA"/>
</dbReference>
<keyword evidence="3" id="KW-0175">Coiled coil</keyword>
<keyword evidence="1" id="KW-0597">Phosphoprotein</keyword>
<dbReference type="FunFam" id="2.30.29.30:FF:000200">
    <property type="entry name" value="Rho guanine nucleotide exchange factor (GEF) 10-like a"/>
    <property type="match status" value="1"/>
</dbReference>
<feature type="domain" description="DH" evidence="5">
    <location>
        <begin position="312"/>
        <end position="455"/>
    </location>
</feature>
<dbReference type="InterPro" id="IPR000219">
    <property type="entry name" value="DH_dom"/>
</dbReference>
<feature type="region of interest" description="Disordered" evidence="4">
    <location>
        <begin position="1108"/>
        <end position="1131"/>
    </location>
</feature>
<dbReference type="SUPFAM" id="SSF48065">
    <property type="entry name" value="DBL homology domain (DH-domain)"/>
    <property type="match status" value="1"/>
</dbReference>
<dbReference type="Pfam" id="PF00621">
    <property type="entry name" value="RhoGEF"/>
    <property type="match status" value="1"/>
</dbReference>
<evidence type="ECO:0000259" key="5">
    <source>
        <dbReference type="PROSITE" id="PS50010"/>
    </source>
</evidence>
<dbReference type="FunFam" id="1.20.900.10:FF:000003">
    <property type="entry name" value="Rho guanine nucleotide exchange factor 10 like"/>
    <property type="match status" value="1"/>
</dbReference>
<dbReference type="PROSITE" id="PS50010">
    <property type="entry name" value="DH_2"/>
    <property type="match status" value="1"/>
</dbReference>
<dbReference type="Gene3D" id="1.20.900.10">
    <property type="entry name" value="Dbl homology (DH) domain"/>
    <property type="match status" value="2"/>
</dbReference>
<dbReference type="GO" id="GO:0030036">
    <property type="term" value="P:actin cytoskeleton organization"/>
    <property type="evidence" value="ECO:0007669"/>
    <property type="project" value="TreeGrafter"/>
</dbReference>
<feature type="region of interest" description="Disordered" evidence="4">
    <location>
        <begin position="1"/>
        <end position="105"/>
    </location>
</feature>
<feature type="compositionally biased region" description="Pro residues" evidence="4">
    <location>
        <begin position="38"/>
        <end position="54"/>
    </location>
</feature>
<feature type="non-terminal residue" evidence="6">
    <location>
        <position position="1240"/>
    </location>
</feature>
<dbReference type="CDD" id="cd00160">
    <property type="entry name" value="RhoGEF"/>
    <property type="match status" value="1"/>
</dbReference>
<dbReference type="InterPro" id="IPR036322">
    <property type="entry name" value="WD40_repeat_dom_sf"/>
</dbReference>
<gene>
    <name evidence="6" type="primary">Arhgef10l</name>
    <name evidence="6" type="ORF">CERBRA_R03024</name>
</gene>
<feature type="compositionally biased region" description="Acidic residues" evidence="4">
    <location>
        <begin position="18"/>
        <end position="34"/>
    </location>
</feature>
<dbReference type="OrthoDB" id="28697at2759"/>
<proteinExistence type="predicted"/>
<evidence type="ECO:0000256" key="4">
    <source>
        <dbReference type="SAM" id="MobiDB-lite"/>
    </source>
</evidence>
<comment type="caution">
    <text evidence="6">The sequence shown here is derived from an EMBL/GenBank/DDBJ whole genome shotgun (WGS) entry which is preliminary data.</text>
</comment>
<dbReference type="InterPro" id="IPR039919">
    <property type="entry name" value="ARHGEF10/ARHGEF17"/>
</dbReference>
<evidence type="ECO:0000313" key="7">
    <source>
        <dbReference type="Proteomes" id="UP000536092"/>
    </source>
</evidence>